<gene>
    <name evidence="2" type="ORF">GCM10009639_58170</name>
</gene>
<dbReference type="InterPro" id="IPR019893">
    <property type="entry name" value="SndH-like"/>
</dbReference>
<dbReference type="PROSITE" id="PS51257">
    <property type="entry name" value="PROKAR_LIPOPROTEIN"/>
    <property type="match status" value="1"/>
</dbReference>
<dbReference type="Gene3D" id="2.120.10.30">
    <property type="entry name" value="TolB, C-terminal domain"/>
    <property type="match status" value="1"/>
</dbReference>
<evidence type="ECO:0000313" key="2">
    <source>
        <dbReference type="EMBL" id="GAA1408425.1"/>
    </source>
</evidence>
<keyword evidence="3" id="KW-1185">Reference proteome</keyword>
<dbReference type="Proteomes" id="UP001499863">
    <property type="component" value="Unassembled WGS sequence"/>
</dbReference>
<dbReference type="PANTHER" id="PTHR19328:SF13">
    <property type="entry name" value="HIPL1 PROTEIN"/>
    <property type="match status" value="1"/>
</dbReference>
<comment type="caution">
    <text evidence="2">The sequence shown here is derived from an EMBL/GenBank/DDBJ whole genome shotgun (WGS) entry which is preliminary data.</text>
</comment>
<proteinExistence type="predicted"/>
<name>A0ABN1YGT0_9ACTN</name>
<protein>
    <recommendedName>
        <fullName evidence="1">Glucose/Sorbosone dehydrogenase domain-containing protein</fullName>
    </recommendedName>
</protein>
<dbReference type="InterPro" id="IPR011042">
    <property type="entry name" value="6-blade_b-propeller_TolB-like"/>
</dbReference>
<reference evidence="2 3" key="1">
    <citation type="journal article" date="2019" name="Int. J. Syst. Evol. Microbiol.">
        <title>The Global Catalogue of Microorganisms (GCM) 10K type strain sequencing project: providing services to taxonomists for standard genome sequencing and annotation.</title>
        <authorList>
            <consortium name="The Broad Institute Genomics Platform"/>
            <consortium name="The Broad Institute Genome Sequencing Center for Infectious Disease"/>
            <person name="Wu L."/>
            <person name="Ma J."/>
        </authorList>
    </citation>
    <scope>NUCLEOTIDE SEQUENCE [LARGE SCALE GENOMIC DNA]</scope>
    <source>
        <strain evidence="2 3">JCM 12393</strain>
    </source>
</reference>
<sequence>MRKLPAALVLIPAAALIASCSGGGEAESGGGTVARQAALGATEPTQTQSGQRPQTQVTVVTDGLGDPYEIAYGPDGQLWVSEKSGLKVTRVDPQSGAKTTALDLTGTAYHSQDGQDGVLGFTLHPDFGKDKGTDYVYLAYTYQDGDESATKIVRYTATDGRLTDEQDVLTGLPGHNQHQSARIRYGKDGKLYYSIGDQGHNYMADYCLPNHAQDLPTAAQVSASDWSLYQGKVLRINLDGSVPEDNPELNGVRSHVYAYGMRNPNGMDFAGDTLYTAENGPLTDDEYNRVEKGGNYGWPNVAGWKDDKAYVYSNWSQASGGCQNIPYNPDPATPPAQVPTTQENAFTKDMVSPLSTFGTTVDSGYNFGPTQVCPDPASAYMCWPTIAPGTLKVFGEDVLVTSMKSGTVFKLSKDGKKYEELYRTVNRYRDVALSPDGKTLYIATDSEGQHMVRGEGGTPTTDLANPGAILAVPYEQAKKQ</sequence>
<dbReference type="SUPFAM" id="SSF50952">
    <property type="entry name" value="Soluble quinoprotein glucose dehydrogenase"/>
    <property type="match status" value="1"/>
</dbReference>
<evidence type="ECO:0000313" key="3">
    <source>
        <dbReference type="Proteomes" id="UP001499863"/>
    </source>
</evidence>
<dbReference type="EMBL" id="BAAAKJ010000340">
    <property type="protein sequence ID" value="GAA1408425.1"/>
    <property type="molecule type" value="Genomic_DNA"/>
</dbReference>
<dbReference type="InterPro" id="IPR011041">
    <property type="entry name" value="Quinoprot_gluc/sorb_DH_b-prop"/>
</dbReference>
<accession>A0ABN1YGT0</accession>
<dbReference type="PANTHER" id="PTHR19328">
    <property type="entry name" value="HEDGEHOG-INTERACTING PROTEIN"/>
    <property type="match status" value="1"/>
</dbReference>
<evidence type="ECO:0000259" key="1">
    <source>
        <dbReference type="Pfam" id="PF07995"/>
    </source>
</evidence>
<dbReference type="RefSeq" id="WP_344342753.1">
    <property type="nucleotide sequence ID" value="NZ_BAAAKJ010000340.1"/>
</dbReference>
<organism evidence="2 3">
    <name type="scientific">Kitasatospora putterlickiae</name>
    <dbReference type="NCBI Taxonomy" id="221725"/>
    <lineage>
        <taxon>Bacteria</taxon>
        <taxon>Bacillati</taxon>
        <taxon>Actinomycetota</taxon>
        <taxon>Actinomycetes</taxon>
        <taxon>Kitasatosporales</taxon>
        <taxon>Streptomycetaceae</taxon>
        <taxon>Kitasatospora</taxon>
    </lineage>
</organism>
<feature type="domain" description="Glucose/Sorbosone dehydrogenase" evidence="1">
    <location>
        <begin position="66"/>
        <end position="311"/>
    </location>
</feature>
<dbReference type="Pfam" id="PF07995">
    <property type="entry name" value="GSDH"/>
    <property type="match status" value="1"/>
</dbReference>
<dbReference type="NCBIfam" id="TIGR03606">
    <property type="entry name" value="non_repeat_PQQ"/>
    <property type="match status" value="1"/>
</dbReference>
<dbReference type="InterPro" id="IPR012938">
    <property type="entry name" value="Glc/Sorbosone_DH"/>
</dbReference>